<dbReference type="PANTHER" id="PTHR37690">
    <property type="entry name" value="CHORISMATE DEHYDRATASE"/>
    <property type="match status" value="1"/>
</dbReference>
<accession>A0A841H2C0</accession>
<dbReference type="Proteomes" id="UP000582837">
    <property type="component" value="Unassembled WGS sequence"/>
</dbReference>
<proteinExistence type="inferred from homology"/>
<comment type="similarity">
    <text evidence="4">Belongs to the MqnA/MqnD family. MqnA subfamily.</text>
</comment>
<dbReference type="Gene3D" id="3.40.190.10">
    <property type="entry name" value="Periplasmic binding protein-like II"/>
    <property type="match status" value="2"/>
</dbReference>
<sequence>MDDEDAPLRLGHITYSNCFPVHAGLIDRGPPAGVRITEGVPSYLNGLLDRGEIDVAPCSSIEFARHAGDYRVLPDFVIGSRGPVRSIQFLTRRPPEQLDGCTVAMPTASATSVVLLKVLLRVRWGVQPEFVWFDQATEDPFAAGAEGALFIGDVALRADLFPDVPTRFDLGAEWMAHTGLPFAFAVWQAGGGTDAQLRDLHAALLESRAYGLANRAELARRYAEHFGFSAEFLDRYWADLSYELDEPMLRGLNHFYELAAQIGEIPSQPEIRFVDVAG</sequence>
<comment type="function">
    <text evidence="4">Catalyzes the dehydration of chorismate into 3-[(1-carboxyvinyl)oxy]benzoate, a step in the biosynthesis of menaquinone (MK, vitamin K2).</text>
</comment>
<dbReference type="UniPathway" id="UPA00079"/>
<reference evidence="5 6" key="1">
    <citation type="submission" date="2020-08" db="EMBL/GenBank/DDBJ databases">
        <title>Genomic Encyclopedia of Type Strains, Phase IV (KMG-IV): sequencing the most valuable type-strain genomes for metagenomic binning, comparative biology and taxonomic classification.</title>
        <authorList>
            <person name="Goeker M."/>
        </authorList>
    </citation>
    <scope>NUCLEOTIDE SEQUENCE [LARGE SCALE GENOMIC DNA]</scope>
    <source>
        <strain evidence="5 6">DSM 29007</strain>
    </source>
</reference>
<dbReference type="EMBL" id="JACHIA010000012">
    <property type="protein sequence ID" value="MBB6072143.1"/>
    <property type="molecule type" value="Genomic_DNA"/>
</dbReference>
<dbReference type="Pfam" id="PF02621">
    <property type="entry name" value="VitK2_biosynth"/>
    <property type="match status" value="1"/>
</dbReference>
<keyword evidence="6" id="KW-1185">Reference proteome</keyword>
<dbReference type="PANTHER" id="PTHR37690:SF1">
    <property type="entry name" value="CHORISMATE DEHYDRATASE"/>
    <property type="match status" value="1"/>
</dbReference>
<gene>
    <name evidence="4" type="primary">mqnA</name>
    <name evidence="5" type="ORF">HNQ61_003804</name>
</gene>
<evidence type="ECO:0000256" key="2">
    <source>
        <dbReference type="ARBA" id="ARBA00022428"/>
    </source>
</evidence>
<dbReference type="GO" id="GO:0016836">
    <property type="term" value="F:hydro-lyase activity"/>
    <property type="evidence" value="ECO:0007669"/>
    <property type="project" value="UniProtKB-UniRule"/>
</dbReference>
<evidence type="ECO:0000256" key="4">
    <source>
        <dbReference type="HAMAP-Rule" id="MF_00995"/>
    </source>
</evidence>
<dbReference type="CDD" id="cd13634">
    <property type="entry name" value="PBP2_Sco4506"/>
    <property type="match status" value="1"/>
</dbReference>
<evidence type="ECO:0000256" key="1">
    <source>
        <dbReference type="ARBA" id="ARBA00004863"/>
    </source>
</evidence>
<evidence type="ECO:0000313" key="5">
    <source>
        <dbReference type="EMBL" id="MBB6072143.1"/>
    </source>
</evidence>
<comment type="catalytic activity">
    <reaction evidence="4">
        <text>chorismate = 3-[(1-carboxyvinyl)-oxy]benzoate + H2O</text>
        <dbReference type="Rhea" id="RHEA:40051"/>
        <dbReference type="ChEBI" id="CHEBI:15377"/>
        <dbReference type="ChEBI" id="CHEBI:29748"/>
        <dbReference type="ChEBI" id="CHEBI:76981"/>
        <dbReference type="EC" id="4.2.1.151"/>
    </reaction>
</comment>
<keyword evidence="2 4" id="KW-0474">Menaquinone biosynthesis</keyword>
<dbReference type="HAMAP" id="MF_00995">
    <property type="entry name" value="MqnA"/>
    <property type="match status" value="1"/>
</dbReference>
<protein>
    <recommendedName>
        <fullName evidence="4">Chorismate dehydratase</fullName>
        <ecNumber evidence="4">4.2.1.151</ecNumber>
    </recommendedName>
    <alternativeName>
        <fullName evidence="4">Menaquinone biosynthetic enzyme MqnA</fullName>
    </alternativeName>
</protein>
<dbReference type="AlphaFoldDB" id="A0A841H2C0"/>
<dbReference type="InterPro" id="IPR003773">
    <property type="entry name" value="Menaquinone_biosynth"/>
</dbReference>
<comment type="caution">
    <text evidence="5">The sequence shown here is derived from an EMBL/GenBank/DDBJ whole genome shotgun (WGS) entry which is preliminary data.</text>
</comment>
<comment type="pathway">
    <text evidence="1 4">Quinol/quinone metabolism; menaquinone biosynthesis.</text>
</comment>
<organism evidence="5 6">
    <name type="scientific">Longimicrobium terrae</name>
    <dbReference type="NCBI Taxonomy" id="1639882"/>
    <lineage>
        <taxon>Bacteria</taxon>
        <taxon>Pseudomonadati</taxon>
        <taxon>Gemmatimonadota</taxon>
        <taxon>Longimicrobiia</taxon>
        <taxon>Longimicrobiales</taxon>
        <taxon>Longimicrobiaceae</taxon>
        <taxon>Longimicrobium</taxon>
    </lineage>
</organism>
<evidence type="ECO:0000313" key="6">
    <source>
        <dbReference type="Proteomes" id="UP000582837"/>
    </source>
</evidence>
<name>A0A841H2C0_9BACT</name>
<dbReference type="SUPFAM" id="SSF53850">
    <property type="entry name" value="Periplasmic binding protein-like II"/>
    <property type="match status" value="1"/>
</dbReference>
<evidence type="ECO:0000256" key="3">
    <source>
        <dbReference type="ARBA" id="ARBA00023239"/>
    </source>
</evidence>
<keyword evidence="3 4" id="KW-0456">Lyase</keyword>
<dbReference type="EC" id="4.2.1.151" evidence="4"/>
<dbReference type="InterPro" id="IPR030868">
    <property type="entry name" value="MqnA"/>
</dbReference>
<dbReference type="GO" id="GO:0009234">
    <property type="term" value="P:menaquinone biosynthetic process"/>
    <property type="evidence" value="ECO:0007669"/>
    <property type="project" value="UniProtKB-UniRule"/>
</dbReference>
<dbReference type="RefSeq" id="WP_170034714.1">
    <property type="nucleotide sequence ID" value="NZ_JABDTL010000001.1"/>
</dbReference>